<dbReference type="AlphaFoldDB" id="A0A382K6B5"/>
<proteinExistence type="predicted"/>
<gene>
    <name evidence="2" type="ORF">METZ01_LOCUS272109</name>
</gene>
<name>A0A382K6B5_9ZZZZ</name>
<protein>
    <submittedName>
        <fullName evidence="2">Uncharacterized protein</fullName>
    </submittedName>
</protein>
<sequence length="331" mass="35384">METTNIQTSVVSRNGFYPGICTALLFLVVGFSGVANSDGIEDGQKYVMATHSFNVFIGPRTNRQTGDSSAGPLAALAKESGKSGHENLAVQMIGGSTPMQHWNQGEGDDSKNIAKVALRKGGVDVFTMSPNVRMPEAGIDLFGDLMAETNPQGRLMVQVSWSAWDGYGTTRSVGGSGGNGFANEDRDNATLDTIDGWIDTLHSKGGYLELLRNQLNGINERAGRPIAYVVPSSVAVYNLRKEIIKGRVPGVGKQSEVFRDPIGHGGQPVMNIVTYAWYAAMYRESPVGLEALVDSSDPTSAERELLLQKIAWNAVVGEPMSGVIGSTLDLN</sequence>
<accession>A0A382K6B5</accession>
<dbReference type="EMBL" id="UINC01078304">
    <property type="protein sequence ID" value="SVC19255.1"/>
    <property type="molecule type" value="Genomic_DNA"/>
</dbReference>
<evidence type="ECO:0000256" key="1">
    <source>
        <dbReference type="SAM" id="Phobius"/>
    </source>
</evidence>
<organism evidence="2">
    <name type="scientific">marine metagenome</name>
    <dbReference type="NCBI Taxonomy" id="408172"/>
    <lineage>
        <taxon>unclassified sequences</taxon>
        <taxon>metagenomes</taxon>
        <taxon>ecological metagenomes</taxon>
    </lineage>
</organism>
<evidence type="ECO:0000313" key="2">
    <source>
        <dbReference type="EMBL" id="SVC19255.1"/>
    </source>
</evidence>
<feature type="transmembrane region" description="Helical" evidence="1">
    <location>
        <begin position="15"/>
        <end position="35"/>
    </location>
</feature>
<reference evidence="2" key="1">
    <citation type="submission" date="2018-05" db="EMBL/GenBank/DDBJ databases">
        <authorList>
            <person name="Lanie J.A."/>
            <person name="Ng W.-L."/>
            <person name="Kazmierczak K.M."/>
            <person name="Andrzejewski T.M."/>
            <person name="Davidsen T.M."/>
            <person name="Wayne K.J."/>
            <person name="Tettelin H."/>
            <person name="Glass J.I."/>
            <person name="Rusch D."/>
            <person name="Podicherti R."/>
            <person name="Tsui H.-C.T."/>
            <person name="Winkler M.E."/>
        </authorList>
    </citation>
    <scope>NUCLEOTIDE SEQUENCE</scope>
</reference>
<keyword evidence="1" id="KW-1133">Transmembrane helix</keyword>
<keyword evidence="1" id="KW-0472">Membrane</keyword>
<keyword evidence="1" id="KW-0812">Transmembrane</keyword>